<keyword evidence="5" id="KW-0964">Secreted</keyword>
<keyword evidence="8" id="KW-0969">Cilium</keyword>
<evidence type="ECO:0000256" key="5">
    <source>
        <dbReference type="RuleBase" id="RU362066"/>
    </source>
</evidence>
<dbReference type="GO" id="GO:0009424">
    <property type="term" value="C:bacterial-type flagellum hook"/>
    <property type="evidence" value="ECO:0007669"/>
    <property type="project" value="UniProtKB-UniRule"/>
</dbReference>
<comment type="similarity">
    <text evidence="1 5">Belongs to the FliD family.</text>
</comment>
<proteinExistence type="inferred from homology"/>
<protein>
    <recommendedName>
        <fullName evidence="5">Flagellar hook-associated protein 2</fullName>
        <shortName evidence="5">HAP2</shortName>
    </recommendedName>
    <alternativeName>
        <fullName evidence="5">Flagellar cap protein</fullName>
    </alternativeName>
</protein>
<dbReference type="PANTHER" id="PTHR30288:SF0">
    <property type="entry name" value="FLAGELLAR HOOK-ASSOCIATED PROTEIN 2"/>
    <property type="match status" value="1"/>
</dbReference>
<name>A0A7W8N5P9_9BACT</name>
<feature type="domain" description="Flagellar hook-associated protein 2 N-terminal" evidence="6">
    <location>
        <begin position="16"/>
        <end position="112"/>
    </location>
</feature>
<sequence>MGTVGLSFGSATSGQGFDVATTVTAIQASEQAIETPWKNQLTTLQAQDTVFSGLGTDLGSLTTALQSLTDFNGVFAEKQGSSSNTDLLSLTSAGSSAVAGSHTVTITQLAQTSSDVSTGIPSASDTLTGTVTIQGKVFDTATNGSNTLTGLAAAINSAAIGVTASVITDSSGSRLSLVSGTSGAAGQLAAITSTLADGATSITFPGPPNSGQQGQDAQITVDGVHVTSPSNTVTGAISGVTFQLLSSASPGTQVQVQVTDNTTDIETAVSNFVSAYNTVVKDINTEETNSSTGTAPALLGSPILAQLQSQLTGALFGGSASGSINNFGQLGISLNNDGTLTLDSSTLSSALSSNLSDVTGFFQSSGSFGQTLTTAVNNLGTQAPNGAIYLAQQQNAAQEKALNADIANEDTLLSEQKTQLTNELNAANQILQSIPSQLNQVNEIYSAVTGFNQNPSG</sequence>
<keyword evidence="3" id="KW-0175">Coiled coil</keyword>
<evidence type="ECO:0000256" key="1">
    <source>
        <dbReference type="ARBA" id="ARBA00009764"/>
    </source>
</evidence>
<dbReference type="GO" id="GO:0009421">
    <property type="term" value="C:bacterial-type flagellum filament cap"/>
    <property type="evidence" value="ECO:0007669"/>
    <property type="project" value="InterPro"/>
</dbReference>
<evidence type="ECO:0000313" key="8">
    <source>
        <dbReference type="EMBL" id="MBB5344240.1"/>
    </source>
</evidence>
<evidence type="ECO:0000259" key="6">
    <source>
        <dbReference type="Pfam" id="PF02465"/>
    </source>
</evidence>
<gene>
    <name evidence="8" type="ORF">HDF10_002219</name>
</gene>
<evidence type="ECO:0000256" key="3">
    <source>
        <dbReference type="ARBA" id="ARBA00023054"/>
    </source>
</evidence>
<evidence type="ECO:0000256" key="2">
    <source>
        <dbReference type="ARBA" id="ARBA00011255"/>
    </source>
</evidence>
<dbReference type="AlphaFoldDB" id="A0A7W8N5P9"/>
<dbReference type="PANTHER" id="PTHR30288">
    <property type="entry name" value="FLAGELLAR CAP/ASSEMBLY PROTEIN FLID"/>
    <property type="match status" value="1"/>
</dbReference>
<keyword evidence="4 5" id="KW-0975">Bacterial flagellum</keyword>
<dbReference type="GO" id="GO:0007155">
    <property type="term" value="P:cell adhesion"/>
    <property type="evidence" value="ECO:0007669"/>
    <property type="project" value="InterPro"/>
</dbReference>
<dbReference type="Pfam" id="PF02465">
    <property type="entry name" value="FliD_N"/>
    <property type="match status" value="1"/>
</dbReference>
<keyword evidence="8" id="KW-0966">Cell projection</keyword>
<dbReference type="EMBL" id="JACHDZ010000003">
    <property type="protein sequence ID" value="MBB5344240.1"/>
    <property type="molecule type" value="Genomic_DNA"/>
</dbReference>
<dbReference type="Proteomes" id="UP000569092">
    <property type="component" value="Unassembled WGS sequence"/>
</dbReference>
<dbReference type="GO" id="GO:0071973">
    <property type="term" value="P:bacterial-type flagellum-dependent cell motility"/>
    <property type="evidence" value="ECO:0007669"/>
    <property type="project" value="TreeGrafter"/>
</dbReference>
<comment type="caution">
    <text evidence="8">The sequence shown here is derived from an EMBL/GenBank/DDBJ whole genome shotgun (WGS) entry which is preliminary data.</text>
</comment>
<accession>A0A7W8N5P9</accession>
<comment type="subcellular location">
    <subcellularLocation>
        <location evidence="5">Secreted</location>
    </subcellularLocation>
    <subcellularLocation>
        <location evidence="5">Bacterial flagellum</location>
    </subcellularLocation>
</comment>
<evidence type="ECO:0000313" key="9">
    <source>
        <dbReference type="Proteomes" id="UP000569092"/>
    </source>
</evidence>
<feature type="domain" description="Flagellar hook-associated protein 2 C-terminal" evidence="7">
    <location>
        <begin position="214"/>
        <end position="432"/>
    </location>
</feature>
<dbReference type="GO" id="GO:0005576">
    <property type="term" value="C:extracellular region"/>
    <property type="evidence" value="ECO:0007669"/>
    <property type="project" value="UniProtKB-SubCell"/>
</dbReference>
<reference evidence="8 9" key="1">
    <citation type="submission" date="2020-08" db="EMBL/GenBank/DDBJ databases">
        <title>Genomic Encyclopedia of Type Strains, Phase IV (KMG-V): Genome sequencing to study the core and pangenomes of soil and plant-associated prokaryotes.</title>
        <authorList>
            <person name="Whitman W."/>
        </authorList>
    </citation>
    <scope>NUCLEOTIDE SEQUENCE [LARGE SCALE GENOMIC DNA]</scope>
    <source>
        <strain evidence="8 9">M8US30</strain>
    </source>
</reference>
<dbReference type="Pfam" id="PF07195">
    <property type="entry name" value="FliD_C"/>
    <property type="match status" value="1"/>
</dbReference>
<evidence type="ECO:0000259" key="7">
    <source>
        <dbReference type="Pfam" id="PF07195"/>
    </source>
</evidence>
<dbReference type="InterPro" id="IPR003481">
    <property type="entry name" value="FliD_N"/>
</dbReference>
<dbReference type="InterPro" id="IPR040026">
    <property type="entry name" value="FliD"/>
</dbReference>
<dbReference type="InterPro" id="IPR010809">
    <property type="entry name" value="FliD_C"/>
</dbReference>
<keyword evidence="8" id="KW-0282">Flagellum</keyword>
<comment type="subunit">
    <text evidence="2 5">Homopentamer.</text>
</comment>
<organism evidence="8 9">
    <name type="scientific">Tunturiibacter lichenicola</name>
    <dbReference type="NCBI Taxonomy" id="2051959"/>
    <lineage>
        <taxon>Bacteria</taxon>
        <taxon>Pseudomonadati</taxon>
        <taxon>Acidobacteriota</taxon>
        <taxon>Terriglobia</taxon>
        <taxon>Terriglobales</taxon>
        <taxon>Acidobacteriaceae</taxon>
        <taxon>Tunturiibacter</taxon>
    </lineage>
</organism>
<evidence type="ECO:0000256" key="4">
    <source>
        <dbReference type="ARBA" id="ARBA00023143"/>
    </source>
</evidence>
<comment type="function">
    <text evidence="5">Required for morphogenesis and for the elongation of the flagellar filament by facilitating polymerization of the flagellin monomers at the tip of growing filament. Forms a capping structure, which prevents flagellin subunits (transported through the central channel of the flagellum) from leaking out without polymerization at the distal end.</text>
</comment>